<feature type="signal peptide" evidence="2">
    <location>
        <begin position="1"/>
        <end position="16"/>
    </location>
</feature>
<gene>
    <name evidence="3" type="ORF">BDV96DRAFT_653916</name>
</gene>
<sequence length="289" mass="30863">MFWFIVPLLCAPFALAFDSASLPATVTAGDEFPVTVAVDPETQPYKNWQDYRVYLSDYESYYGVNYPFCFLSDILSFEDLTSNAVIPKDAVPDGDTYALLLHEFNQTWQPDQESGLAYSEQFTVTGSNIKAYSEEEWAGPNQIFVDLPCSALDCSRKCKEKTLATKTAAFWTYSDYCACVAKCPGVVTEGAYEGHYADGCGSDWERLKSGGTASATSTSDSTQASSASFETTESAVTTDSTTPARSRATTTPAGAVTATTNANSPSSTGAAAHLLPSAFAAGALVALFS</sequence>
<name>A0A6A5YJT1_9PLEO</name>
<evidence type="ECO:0000256" key="1">
    <source>
        <dbReference type="SAM" id="MobiDB-lite"/>
    </source>
</evidence>
<organism evidence="3 4">
    <name type="scientific">Lophiotrema nucula</name>
    <dbReference type="NCBI Taxonomy" id="690887"/>
    <lineage>
        <taxon>Eukaryota</taxon>
        <taxon>Fungi</taxon>
        <taxon>Dikarya</taxon>
        <taxon>Ascomycota</taxon>
        <taxon>Pezizomycotina</taxon>
        <taxon>Dothideomycetes</taxon>
        <taxon>Pleosporomycetidae</taxon>
        <taxon>Pleosporales</taxon>
        <taxon>Lophiotremataceae</taxon>
        <taxon>Lophiotrema</taxon>
    </lineage>
</organism>
<evidence type="ECO:0000256" key="2">
    <source>
        <dbReference type="SAM" id="SignalP"/>
    </source>
</evidence>
<dbReference type="OrthoDB" id="5076485at2759"/>
<keyword evidence="4" id="KW-1185">Reference proteome</keyword>
<protein>
    <submittedName>
        <fullName evidence="3">Uncharacterized protein</fullName>
    </submittedName>
</protein>
<reference evidence="3" key="1">
    <citation type="journal article" date="2020" name="Stud. Mycol.">
        <title>101 Dothideomycetes genomes: a test case for predicting lifestyles and emergence of pathogens.</title>
        <authorList>
            <person name="Haridas S."/>
            <person name="Albert R."/>
            <person name="Binder M."/>
            <person name="Bloem J."/>
            <person name="Labutti K."/>
            <person name="Salamov A."/>
            <person name="Andreopoulos B."/>
            <person name="Baker S."/>
            <person name="Barry K."/>
            <person name="Bills G."/>
            <person name="Bluhm B."/>
            <person name="Cannon C."/>
            <person name="Castanera R."/>
            <person name="Culley D."/>
            <person name="Daum C."/>
            <person name="Ezra D."/>
            <person name="Gonzalez J."/>
            <person name="Henrissat B."/>
            <person name="Kuo A."/>
            <person name="Liang C."/>
            <person name="Lipzen A."/>
            <person name="Lutzoni F."/>
            <person name="Magnuson J."/>
            <person name="Mondo S."/>
            <person name="Nolan M."/>
            <person name="Ohm R."/>
            <person name="Pangilinan J."/>
            <person name="Park H.-J."/>
            <person name="Ramirez L."/>
            <person name="Alfaro M."/>
            <person name="Sun H."/>
            <person name="Tritt A."/>
            <person name="Yoshinaga Y."/>
            <person name="Zwiers L.-H."/>
            <person name="Turgeon B."/>
            <person name="Goodwin S."/>
            <person name="Spatafora J."/>
            <person name="Crous P."/>
            <person name="Grigoriev I."/>
        </authorList>
    </citation>
    <scope>NUCLEOTIDE SEQUENCE</scope>
    <source>
        <strain evidence="3">CBS 627.86</strain>
    </source>
</reference>
<evidence type="ECO:0000313" key="3">
    <source>
        <dbReference type="EMBL" id="KAF2107325.1"/>
    </source>
</evidence>
<dbReference type="EMBL" id="ML977355">
    <property type="protein sequence ID" value="KAF2107325.1"/>
    <property type="molecule type" value="Genomic_DNA"/>
</dbReference>
<dbReference type="AlphaFoldDB" id="A0A6A5YJT1"/>
<keyword evidence="2" id="KW-0732">Signal</keyword>
<dbReference type="Proteomes" id="UP000799770">
    <property type="component" value="Unassembled WGS sequence"/>
</dbReference>
<accession>A0A6A5YJT1</accession>
<feature type="chain" id="PRO_5025437462" evidence="2">
    <location>
        <begin position="17"/>
        <end position="289"/>
    </location>
</feature>
<evidence type="ECO:0000313" key="4">
    <source>
        <dbReference type="Proteomes" id="UP000799770"/>
    </source>
</evidence>
<proteinExistence type="predicted"/>
<feature type="region of interest" description="Disordered" evidence="1">
    <location>
        <begin position="211"/>
        <end position="267"/>
    </location>
</feature>